<organism evidence="6 7">
    <name type="scientific">Mycoplasmoides pneumoniae</name>
    <name type="common">Mycoplasma pneumoniae</name>
    <dbReference type="NCBI Taxonomy" id="2104"/>
    <lineage>
        <taxon>Bacteria</taxon>
        <taxon>Bacillati</taxon>
        <taxon>Mycoplasmatota</taxon>
        <taxon>Mycoplasmoidales</taxon>
        <taxon>Mycoplasmoidaceae</taxon>
        <taxon>Mycoplasmoides</taxon>
    </lineage>
</organism>
<evidence type="ECO:0000313" key="6">
    <source>
        <dbReference type="EMBL" id="VEU57294.1"/>
    </source>
</evidence>
<reference evidence="6 7" key="1">
    <citation type="submission" date="2019-01" db="EMBL/GenBank/DDBJ databases">
        <authorList>
            <consortium name="Pathogen Informatics"/>
        </authorList>
    </citation>
    <scope>NUCLEOTIDE SEQUENCE [LARGE SCALE GENOMIC DNA]</scope>
    <source>
        <strain evidence="6 7">NCTC10119</strain>
    </source>
</reference>
<dbReference type="InterPro" id="IPR004890">
    <property type="entry name" value="Lipoprotein_10_C"/>
</dbReference>
<gene>
    <name evidence="6" type="ORF">NCTC10119_00567</name>
</gene>
<feature type="region of interest" description="Disordered" evidence="2">
    <location>
        <begin position="443"/>
        <end position="463"/>
    </location>
</feature>
<evidence type="ECO:0000259" key="5">
    <source>
        <dbReference type="Pfam" id="PF03305"/>
    </source>
</evidence>
<feature type="chain" id="PRO_5043285068" evidence="3">
    <location>
        <begin position="22"/>
        <end position="798"/>
    </location>
</feature>
<protein>
    <submittedName>
        <fullName evidence="6">Lipoprotein</fullName>
    </submittedName>
</protein>
<feature type="domain" description="Mycoplasma lipoprotein C-terminal" evidence="4">
    <location>
        <begin position="652"/>
        <end position="776"/>
    </location>
</feature>
<evidence type="ECO:0000259" key="4">
    <source>
        <dbReference type="Pfam" id="PF03202"/>
    </source>
</evidence>
<feature type="compositionally biased region" description="Basic and acidic residues" evidence="2">
    <location>
        <begin position="478"/>
        <end position="495"/>
    </location>
</feature>
<feature type="compositionally biased region" description="Basic and acidic residues" evidence="2">
    <location>
        <begin position="226"/>
        <end position="235"/>
    </location>
</feature>
<evidence type="ECO:0000313" key="7">
    <source>
        <dbReference type="Proteomes" id="UP000289557"/>
    </source>
</evidence>
<proteinExistence type="inferred from homology"/>
<feature type="region of interest" description="Disordered" evidence="2">
    <location>
        <begin position="178"/>
        <end position="204"/>
    </location>
</feature>
<feature type="region of interest" description="Disordered" evidence="2">
    <location>
        <begin position="478"/>
        <end position="515"/>
    </location>
</feature>
<dbReference type="Pfam" id="PF03305">
    <property type="entry name" value="Lipoprotein_X"/>
    <property type="match status" value="1"/>
</dbReference>
<feature type="domain" description="Mycoplasma lipoprotein central" evidence="5">
    <location>
        <begin position="259"/>
        <end position="438"/>
    </location>
</feature>
<dbReference type="PROSITE" id="PS51257">
    <property type="entry name" value="PROKAR_LIPOPROTEIN"/>
    <property type="match status" value="1"/>
</dbReference>
<dbReference type="InterPro" id="IPR004984">
    <property type="entry name" value="Mycoplasma_lipoprotein_cen_dom"/>
</dbReference>
<dbReference type="NCBIfam" id="NF045826">
    <property type="entry name" value="lipo_P68"/>
    <property type="match status" value="1"/>
</dbReference>
<evidence type="ECO:0000256" key="2">
    <source>
        <dbReference type="SAM" id="MobiDB-lite"/>
    </source>
</evidence>
<dbReference type="Proteomes" id="UP000289557">
    <property type="component" value="Chromosome"/>
</dbReference>
<evidence type="ECO:0000256" key="1">
    <source>
        <dbReference type="ARBA" id="ARBA00009031"/>
    </source>
</evidence>
<dbReference type="EMBL" id="LR214945">
    <property type="protein sequence ID" value="VEU57294.1"/>
    <property type="molecule type" value="Genomic_DNA"/>
</dbReference>
<dbReference type="GeneID" id="66609152"/>
<feature type="compositionally biased region" description="Basic and acidic residues" evidence="2">
    <location>
        <begin position="178"/>
        <end position="192"/>
    </location>
</feature>
<sequence>MKFKYGAIVFSGLLGVSAILAACGTRGKFDQIDDGKIKLASSLTSKGAANALQAIVKKYNEVKKPGDYPIEITQIAGGYDQARVDLQSRVGVKDKTNFYNLILNYPDVVSVLARNQMELPFDGVDVSKISPNFLNFNERISGVSKKANYAIPVSVSTDILVLNGPVLHYILNSAKGESKGAQKDNKSAEVQRKSTGQKTVTQPLTIATDSATNGLWKKIEDAAKVNGKKKEEKKSTRSKRATEGTQTTKENTGGDAATSDTKIKESWGAYQEVEGGLKGYQFKAIVFENWHDLIDFSTRVAKSFSKVKDNSNKKGNEIQGVLGVDNSPNALLSSVFAAGNSDYNNFFYKVQNGRADFSNFNNKGSSYQNLKNVFNDYKNLIAQNGLYVNKGGSYSSNFQKFHQLAYSISSTSGFAYSFAGQNSKRFKFTDDGTFVEYPSYTTEVNAPESNNGNDGKQQGQSDQGNLLGTFEVVDKSTSDIKVKPKTQAESKKSSDSKQTANTGKGSNSKQQTPKKTISLYKTKIPQDKTENVDAFLVTDSELISKLEKAKNKKEETKASGKSASARVAVQATQKKQSNEKQIVGYTTTSALSEDGKHIFKLGKLNSENYERKIIVGATVETLEQSTTLQSEEAIVLAAPGKYKDSDQKRVMITQGPNLIGVHANTKENEETKKFVNWFLNKTESWEVKGNGKDSQTTKSLTPAQYFAESASYILPLKETVEKDHKEQTNKNTYVAKALEMLKEVSENKSVSYSDPSDFRSGRFRDALGANFNATINSKANFEKFFQGFKAALGSDFDK</sequence>
<feature type="region of interest" description="Disordered" evidence="2">
    <location>
        <begin position="226"/>
        <end position="260"/>
    </location>
</feature>
<feature type="compositionally biased region" description="Polar residues" evidence="2">
    <location>
        <begin position="193"/>
        <end position="204"/>
    </location>
</feature>
<keyword evidence="3" id="KW-0732">Signal</keyword>
<comment type="similarity">
    <text evidence="1">Belongs to the MG185/MG260 family.</text>
</comment>
<keyword evidence="6" id="KW-0449">Lipoprotein</keyword>
<dbReference type="RefSeq" id="WP_014325396.1">
    <property type="nucleotide sequence ID" value="NZ_AP017318.1"/>
</dbReference>
<feature type="compositionally biased region" description="Polar residues" evidence="2">
    <location>
        <begin position="496"/>
        <end position="515"/>
    </location>
</feature>
<feature type="signal peptide" evidence="3">
    <location>
        <begin position="1"/>
        <end position="21"/>
    </location>
</feature>
<evidence type="ECO:0000256" key="3">
    <source>
        <dbReference type="SAM" id="SignalP"/>
    </source>
</evidence>
<accession>A0AAP8JFJ3</accession>
<dbReference type="AlphaFoldDB" id="A0AAP8JFJ3"/>
<name>A0AAP8JFJ3_MYCPM</name>
<dbReference type="InterPro" id="IPR054825">
    <property type="entry name" value="P68-like"/>
</dbReference>
<dbReference type="Pfam" id="PF03202">
    <property type="entry name" value="Lipoprotein_10"/>
    <property type="match status" value="1"/>
</dbReference>